<organism evidence="1 2">
    <name type="scientific">Ruthenibacterium lactatiformans</name>
    <dbReference type="NCBI Taxonomy" id="1550024"/>
    <lineage>
        <taxon>Bacteria</taxon>
        <taxon>Bacillati</taxon>
        <taxon>Bacillota</taxon>
        <taxon>Clostridia</taxon>
        <taxon>Eubacteriales</taxon>
        <taxon>Oscillospiraceae</taxon>
        <taxon>Ruthenibacterium</taxon>
    </lineage>
</organism>
<accession>A0A6I3Q5E3</accession>
<dbReference type="RefSeq" id="WP_155201507.1">
    <property type="nucleotide sequence ID" value="NZ_WMZL01000015.1"/>
</dbReference>
<evidence type="ECO:0000313" key="1">
    <source>
        <dbReference type="EMBL" id="MTS51466.1"/>
    </source>
</evidence>
<dbReference type="Gene3D" id="3.40.630.30">
    <property type="match status" value="1"/>
</dbReference>
<sequence length="182" mass="21498">MEIIGEMVRLRAVERRDLSLLREMLNDPWMESMTEGWHFPVSEEMQEKWFQSQSSKNELRCVVDIDGNAVGMVGLYEIDWKNRTGSIYYKMDRCLRNRKRGDTMDAVVSLIRYSFDELGLHLIHAEVLGENEKSRSLLEKLGFQQEGILRQRVYKGGNFHDQVVFSLLKEEYLQKKLFRKGE</sequence>
<dbReference type="SUPFAM" id="SSF55729">
    <property type="entry name" value="Acyl-CoA N-acyltransferases (Nat)"/>
    <property type="match status" value="1"/>
</dbReference>
<proteinExistence type="predicted"/>
<comment type="caution">
    <text evidence="1">The sequence shown here is derived from an EMBL/GenBank/DDBJ whole genome shotgun (WGS) entry which is preliminary data.</text>
</comment>
<dbReference type="InterPro" id="IPR016181">
    <property type="entry name" value="Acyl_CoA_acyltransferase"/>
</dbReference>
<gene>
    <name evidence="1" type="ORF">GMD52_07915</name>
</gene>
<reference evidence="1 2" key="1">
    <citation type="journal article" date="2019" name="Nat. Med.">
        <title>A library of human gut bacterial isolates paired with longitudinal multiomics data enables mechanistic microbiome research.</title>
        <authorList>
            <person name="Poyet M."/>
            <person name="Groussin M."/>
            <person name="Gibbons S.M."/>
            <person name="Avila-Pacheco J."/>
            <person name="Jiang X."/>
            <person name="Kearney S.M."/>
            <person name="Perrotta A.R."/>
            <person name="Berdy B."/>
            <person name="Zhao S."/>
            <person name="Lieberman T.D."/>
            <person name="Swanson P.K."/>
            <person name="Smith M."/>
            <person name="Roesemann S."/>
            <person name="Alexander J.E."/>
            <person name="Rich S.A."/>
            <person name="Livny J."/>
            <person name="Vlamakis H."/>
            <person name="Clish C."/>
            <person name="Bullock K."/>
            <person name="Deik A."/>
            <person name="Scott J."/>
            <person name="Pierce K.A."/>
            <person name="Xavier R.J."/>
            <person name="Alm E.J."/>
        </authorList>
    </citation>
    <scope>NUCLEOTIDE SEQUENCE [LARGE SCALE GENOMIC DNA]</scope>
    <source>
        <strain evidence="1 2">BIOML-A7</strain>
    </source>
</reference>
<protein>
    <submittedName>
        <fullName evidence="1">GNAT family N-acetyltransferase</fullName>
    </submittedName>
</protein>
<name>A0A6I3Q5E3_9FIRM</name>
<dbReference type="GO" id="GO:0016747">
    <property type="term" value="F:acyltransferase activity, transferring groups other than amino-acyl groups"/>
    <property type="evidence" value="ECO:0007669"/>
    <property type="project" value="InterPro"/>
</dbReference>
<evidence type="ECO:0000313" key="2">
    <source>
        <dbReference type="Proteomes" id="UP000449193"/>
    </source>
</evidence>
<dbReference type="EMBL" id="WMZR01000008">
    <property type="protein sequence ID" value="MTS51466.1"/>
    <property type="molecule type" value="Genomic_DNA"/>
</dbReference>
<dbReference type="PANTHER" id="PTHR43415">
    <property type="entry name" value="SPERMIDINE N(1)-ACETYLTRANSFERASE"/>
    <property type="match status" value="1"/>
</dbReference>
<dbReference type="AlphaFoldDB" id="A0A6I3Q5E3"/>
<keyword evidence="1" id="KW-0808">Transferase</keyword>
<dbReference type="Pfam" id="PF13302">
    <property type="entry name" value="Acetyltransf_3"/>
    <property type="match status" value="1"/>
</dbReference>
<dbReference type="InterPro" id="IPR000182">
    <property type="entry name" value="GNAT_dom"/>
</dbReference>
<dbReference type="Proteomes" id="UP000449193">
    <property type="component" value="Unassembled WGS sequence"/>
</dbReference>
<dbReference type="PROSITE" id="PS51186">
    <property type="entry name" value="GNAT"/>
    <property type="match status" value="1"/>
</dbReference>
<dbReference type="PANTHER" id="PTHR43415:SF3">
    <property type="entry name" value="GNAT-FAMILY ACETYLTRANSFERASE"/>
    <property type="match status" value="1"/>
</dbReference>